<protein>
    <submittedName>
        <fullName evidence="2">Uncharacterized protein</fullName>
    </submittedName>
</protein>
<evidence type="ECO:0000313" key="2">
    <source>
        <dbReference type="EMBL" id="MBW0467737.1"/>
    </source>
</evidence>
<sequence>MSGPKNQILPKANLSRIWPPTSQRHQCSSEASQTKSDQTDKCNRTKSSRTSNSSYSLKSQTATSTILSLLPFTNDSNSLVPSNFSSADNQDLNPMGDEAPRLNKDDLVVLQKGITKTQVPSWFSHLPRKFGSKNLQTLKAAEWKILITFYLPLKLLPI</sequence>
<gene>
    <name evidence="2" type="ORF">O181_007452</name>
</gene>
<dbReference type="AlphaFoldDB" id="A0A9Q3BLY5"/>
<evidence type="ECO:0000256" key="1">
    <source>
        <dbReference type="SAM" id="MobiDB-lite"/>
    </source>
</evidence>
<organism evidence="2 3">
    <name type="scientific">Austropuccinia psidii MF-1</name>
    <dbReference type="NCBI Taxonomy" id="1389203"/>
    <lineage>
        <taxon>Eukaryota</taxon>
        <taxon>Fungi</taxon>
        <taxon>Dikarya</taxon>
        <taxon>Basidiomycota</taxon>
        <taxon>Pucciniomycotina</taxon>
        <taxon>Pucciniomycetes</taxon>
        <taxon>Pucciniales</taxon>
        <taxon>Sphaerophragmiaceae</taxon>
        <taxon>Austropuccinia</taxon>
    </lineage>
</organism>
<dbReference type="Proteomes" id="UP000765509">
    <property type="component" value="Unassembled WGS sequence"/>
</dbReference>
<feature type="compositionally biased region" description="Polar residues" evidence="1">
    <location>
        <begin position="20"/>
        <end position="36"/>
    </location>
</feature>
<feature type="compositionally biased region" description="Low complexity" evidence="1">
    <location>
        <begin position="48"/>
        <end position="59"/>
    </location>
</feature>
<feature type="region of interest" description="Disordered" evidence="1">
    <location>
        <begin position="1"/>
        <end position="60"/>
    </location>
</feature>
<dbReference type="EMBL" id="AVOT02001662">
    <property type="protein sequence ID" value="MBW0467737.1"/>
    <property type="molecule type" value="Genomic_DNA"/>
</dbReference>
<evidence type="ECO:0000313" key="3">
    <source>
        <dbReference type="Proteomes" id="UP000765509"/>
    </source>
</evidence>
<dbReference type="OrthoDB" id="2507659at2759"/>
<keyword evidence="3" id="KW-1185">Reference proteome</keyword>
<accession>A0A9Q3BLY5</accession>
<reference evidence="2" key="1">
    <citation type="submission" date="2021-03" db="EMBL/GenBank/DDBJ databases">
        <title>Draft genome sequence of rust myrtle Austropuccinia psidii MF-1, a brazilian biotype.</title>
        <authorList>
            <person name="Quecine M.C."/>
            <person name="Pachon D.M.R."/>
            <person name="Bonatelli M.L."/>
            <person name="Correr F.H."/>
            <person name="Franceschini L.M."/>
            <person name="Leite T.F."/>
            <person name="Margarido G.R.A."/>
            <person name="Almeida C.A."/>
            <person name="Ferrarezi J.A."/>
            <person name="Labate C.A."/>
        </authorList>
    </citation>
    <scope>NUCLEOTIDE SEQUENCE</scope>
    <source>
        <strain evidence="2">MF-1</strain>
    </source>
</reference>
<proteinExistence type="predicted"/>
<comment type="caution">
    <text evidence="2">The sequence shown here is derived from an EMBL/GenBank/DDBJ whole genome shotgun (WGS) entry which is preliminary data.</text>
</comment>
<name>A0A9Q3BLY5_9BASI</name>